<evidence type="ECO:0000256" key="8">
    <source>
        <dbReference type="ARBA" id="ARBA00022793"/>
    </source>
</evidence>
<feature type="domain" description="Oxo-4-hydroxy-4-carboxy-5-ureidoimidazoline decarboxylase" evidence="13">
    <location>
        <begin position="11"/>
        <end position="166"/>
    </location>
</feature>
<dbReference type="FunFam" id="1.10.3330.10:FF:000001">
    <property type="entry name" value="2-oxo-4-hydroxy-4-carboxy-5-ureidoimidazoline decarboxylase"/>
    <property type="match status" value="1"/>
</dbReference>
<evidence type="ECO:0000256" key="11">
    <source>
        <dbReference type="ARBA" id="ARBA00030624"/>
    </source>
</evidence>
<evidence type="ECO:0000259" key="13">
    <source>
        <dbReference type="Pfam" id="PF09349"/>
    </source>
</evidence>
<keyword evidence="8" id="KW-0210">Decarboxylase</keyword>
<dbReference type="GO" id="GO:0000255">
    <property type="term" value="P:allantoin metabolic process"/>
    <property type="evidence" value="ECO:0007669"/>
    <property type="project" value="InterPro"/>
</dbReference>
<dbReference type="GO" id="GO:0019628">
    <property type="term" value="P:urate catabolic process"/>
    <property type="evidence" value="ECO:0007669"/>
    <property type="project" value="UniProtKB-UniPathway"/>
</dbReference>
<feature type="non-terminal residue" evidence="14">
    <location>
        <position position="172"/>
    </location>
</feature>
<evidence type="ECO:0000256" key="5">
    <source>
        <dbReference type="ARBA" id="ARBA00005793"/>
    </source>
</evidence>
<comment type="catalytic activity">
    <reaction evidence="1">
        <text>5-hydroxy-2-oxo-4-ureido-2,5-dihydro-1H-imidazole-5-carboxylate + H(+) = (S)-allantoin + CO2</text>
        <dbReference type="Rhea" id="RHEA:26301"/>
        <dbReference type="ChEBI" id="CHEBI:15378"/>
        <dbReference type="ChEBI" id="CHEBI:15678"/>
        <dbReference type="ChEBI" id="CHEBI:16526"/>
        <dbReference type="ChEBI" id="CHEBI:58639"/>
        <dbReference type="EC" id="4.1.1.97"/>
    </reaction>
</comment>
<sequence>MDDLLDISEVNSMSNVRFEEVFGNVIELYSTASVHVQNMRPFQDVTDLCAAFNKYLDEVCLEEKLKVLSSHPDLAGRLAAQGELTRESAGEQRSAGLTDLTAEQKALIDLHNKRYKAKFGFPFVICARENKVQAIIEGLQQRYSNTRDTEINIGINEVKKICRLRILDIVKN</sequence>
<dbReference type="InterPro" id="IPR036778">
    <property type="entry name" value="OHCU_decarboxylase_sf"/>
</dbReference>
<name>A0A8J9VFL8_9NEOP</name>
<dbReference type="UniPathway" id="UPA00394">
    <property type="reaction ID" value="UER00652"/>
</dbReference>
<evidence type="ECO:0000256" key="10">
    <source>
        <dbReference type="ARBA" id="ARBA00023239"/>
    </source>
</evidence>
<keyword evidence="15" id="KW-1185">Reference proteome</keyword>
<evidence type="ECO:0000256" key="6">
    <source>
        <dbReference type="ARBA" id="ARBA00012257"/>
    </source>
</evidence>
<protein>
    <recommendedName>
        <fullName evidence="6">2-oxo-4-hydroxy-4-carboxy-5-ureidoimidazoline decarboxylase</fullName>
        <ecNumber evidence="6">4.1.1.97</ecNumber>
    </recommendedName>
    <alternativeName>
        <fullName evidence="12">Parahox neighbor</fullName>
    </alternativeName>
    <alternativeName>
        <fullName evidence="11">Ureidoimidazoline (2-oxo-4-hydroxy-4-carboxy-5-) decarboxylase</fullName>
    </alternativeName>
</protein>
<evidence type="ECO:0000256" key="2">
    <source>
        <dbReference type="ARBA" id="ARBA00002506"/>
    </source>
</evidence>
<dbReference type="GO" id="GO:0005777">
    <property type="term" value="C:peroxisome"/>
    <property type="evidence" value="ECO:0007669"/>
    <property type="project" value="UniProtKB-SubCell"/>
</dbReference>
<keyword evidence="10" id="KW-0456">Lyase</keyword>
<dbReference type="InterPro" id="IPR017580">
    <property type="entry name" value="OHCU_decarboxylase-1"/>
</dbReference>
<proteinExistence type="inferred from homology"/>
<organism evidence="14 15">
    <name type="scientific">Brenthis ino</name>
    <name type="common">lesser marbled fritillary</name>
    <dbReference type="NCBI Taxonomy" id="405034"/>
    <lineage>
        <taxon>Eukaryota</taxon>
        <taxon>Metazoa</taxon>
        <taxon>Ecdysozoa</taxon>
        <taxon>Arthropoda</taxon>
        <taxon>Hexapoda</taxon>
        <taxon>Insecta</taxon>
        <taxon>Pterygota</taxon>
        <taxon>Neoptera</taxon>
        <taxon>Endopterygota</taxon>
        <taxon>Lepidoptera</taxon>
        <taxon>Glossata</taxon>
        <taxon>Ditrysia</taxon>
        <taxon>Papilionoidea</taxon>
        <taxon>Nymphalidae</taxon>
        <taxon>Heliconiinae</taxon>
        <taxon>Argynnini</taxon>
        <taxon>Brenthis</taxon>
    </lineage>
</organism>
<evidence type="ECO:0000313" key="15">
    <source>
        <dbReference type="Proteomes" id="UP000838878"/>
    </source>
</evidence>
<evidence type="ECO:0000256" key="4">
    <source>
        <dbReference type="ARBA" id="ARBA00004754"/>
    </source>
</evidence>
<comment type="pathway">
    <text evidence="4">Purine metabolism; urate degradation; (S)-allantoin from urate: step 3/3.</text>
</comment>
<evidence type="ECO:0000256" key="3">
    <source>
        <dbReference type="ARBA" id="ARBA00004275"/>
    </source>
</evidence>
<dbReference type="SUPFAM" id="SSF158694">
    <property type="entry name" value="UraD-Like"/>
    <property type="match status" value="1"/>
</dbReference>
<dbReference type="NCBIfam" id="TIGR03164">
    <property type="entry name" value="UHCUDC"/>
    <property type="match status" value="1"/>
</dbReference>
<dbReference type="Gene3D" id="1.10.3330.10">
    <property type="entry name" value="Oxo-4-hydroxy-4-carboxy-5-ureidoimidazoline decarboxylase"/>
    <property type="match status" value="1"/>
</dbReference>
<reference evidence="14" key="1">
    <citation type="submission" date="2021-12" db="EMBL/GenBank/DDBJ databases">
        <authorList>
            <person name="Martin H S."/>
        </authorList>
    </citation>
    <scope>NUCLEOTIDE SEQUENCE</scope>
</reference>
<dbReference type="OrthoDB" id="9970124at2759"/>
<dbReference type="Pfam" id="PF09349">
    <property type="entry name" value="OHCU_decarbox"/>
    <property type="match status" value="1"/>
</dbReference>
<evidence type="ECO:0000256" key="12">
    <source>
        <dbReference type="ARBA" id="ARBA00032116"/>
    </source>
</evidence>
<comment type="subcellular location">
    <subcellularLocation>
        <location evidence="3">Peroxisome</location>
    </subcellularLocation>
</comment>
<keyword evidence="9" id="KW-0576">Peroxisome</keyword>
<evidence type="ECO:0000313" key="14">
    <source>
        <dbReference type="EMBL" id="CAH0721648.1"/>
    </source>
</evidence>
<dbReference type="AlphaFoldDB" id="A0A8J9VFL8"/>
<accession>A0A8J9VFL8</accession>
<gene>
    <name evidence="14" type="ORF">BINO364_LOCUS7722</name>
</gene>
<dbReference type="Proteomes" id="UP000838878">
    <property type="component" value="Chromosome 2"/>
</dbReference>
<comment type="similarity">
    <text evidence="5">Belongs to the OHCU decarboxylase family.</text>
</comment>
<evidence type="ECO:0000256" key="1">
    <source>
        <dbReference type="ARBA" id="ARBA00001163"/>
    </source>
</evidence>
<dbReference type="PANTHER" id="PTHR43466:SF1">
    <property type="entry name" value="2-OXO-4-HYDROXY-4-CARBOXY-5-UREIDOIMIDAZOLINE DECARBOXYLASE-RELATED"/>
    <property type="match status" value="1"/>
</dbReference>
<dbReference type="EC" id="4.1.1.97" evidence="6"/>
<comment type="function">
    <text evidence="2">Catalyzes the stereoselective decarboxylation of 2-oxo-4-hydroxy-4-carboxy-5-ureidoimidazoline (OHCU) to (S)-allantoin.</text>
</comment>
<dbReference type="GO" id="GO:0006144">
    <property type="term" value="P:purine nucleobase metabolic process"/>
    <property type="evidence" value="ECO:0007669"/>
    <property type="project" value="UniProtKB-KW"/>
</dbReference>
<dbReference type="EMBL" id="OV170222">
    <property type="protein sequence ID" value="CAH0721648.1"/>
    <property type="molecule type" value="Genomic_DNA"/>
</dbReference>
<evidence type="ECO:0000256" key="7">
    <source>
        <dbReference type="ARBA" id="ARBA00022631"/>
    </source>
</evidence>
<dbReference type="InterPro" id="IPR018020">
    <property type="entry name" value="OHCU_decarboxylase"/>
</dbReference>
<evidence type="ECO:0000256" key="9">
    <source>
        <dbReference type="ARBA" id="ARBA00023140"/>
    </source>
</evidence>
<dbReference type="PANTHER" id="PTHR43466">
    <property type="entry name" value="2-OXO-4-HYDROXY-4-CARBOXY-5-UREIDOIMIDAZOLINE DECARBOXYLASE-RELATED"/>
    <property type="match status" value="1"/>
</dbReference>
<dbReference type="GO" id="GO:0051997">
    <property type="term" value="F:2-oxo-4-hydroxy-4-carboxy-5-ureidoimidazoline decarboxylase activity"/>
    <property type="evidence" value="ECO:0007669"/>
    <property type="project" value="UniProtKB-EC"/>
</dbReference>
<keyword evidence="7" id="KW-0659">Purine metabolism</keyword>